<evidence type="ECO:0000256" key="8">
    <source>
        <dbReference type="SAM" id="Phobius"/>
    </source>
</evidence>
<dbReference type="GO" id="GO:0009986">
    <property type="term" value="C:cell surface"/>
    <property type="evidence" value="ECO:0007669"/>
    <property type="project" value="TreeGrafter"/>
</dbReference>
<dbReference type="PROSITE" id="PS50234">
    <property type="entry name" value="VWFA"/>
    <property type="match status" value="1"/>
</dbReference>
<evidence type="ECO:0000256" key="7">
    <source>
        <dbReference type="ARBA" id="ARBA00023136"/>
    </source>
</evidence>
<dbReference type="SUPFAM" id="SSF53300">
    <property type="entry name" value="vWA-like"/>
    <property type="match status" value="1"/>
</dbReference>
<protein>
    <recommendedName>
        <fullName evidence="10">VWFA domain-containing protein</fullName>
    </recommendedName>
</protein>
<comment type="subcellular location">
    <subcellularLocation>
        <location evidence="1">Membrane</location>
        <topology evidence="1">Single-pass type I membrane protein</topology>
    </subcellularLocation>
</comment>
<organism evidence="11 12">
    <name type="scientific">Rousettus aegyptiacus</name>
    <name type="common">Egyptian fruit bat</name>
    <name type="synonym">Pteropus aegyptiacus</name>
    <dbReference type="NCBI Taxonomy" id="9407"/>
    <lineage>
        <taxon>Eukaryota</taxon>
        <taxon>Metazoa</taxon>
        <taxon>Chordata</taxon>
        <taxon>Craniata</taxon>
        <taxon>Vertebrata</taxon>
        <taxon>Euteleostomi</taxon>
        <taxon>Mammalia</taxon>
        <taxon>Eutheria</taxon>
        <taxon>Laurasiatheria</taxon>
        <taxon>Chiroptera</taxon>
        <taxon>Yinpterochiroptera</taxon>
        <taxon>Pteropodoidea</taxon>
        <taxon>Pteropodidae</taxon>
        <taxon>Rousettinae</taxon>
        <taxon>Rousettus</taxon>
    </lineage>
</organism>
<dbReference type="GO" id="GO:0005886">
    <property type="term" value="C:plasma membrane"/>
    <property type="evidence" value="ECO:0007669"/>
    <property type="project" value="TreeGrafter"/>
</dbReference>
<evidence type="ECO:0000313" key="12">
    <source>
        <dbReference type="Proteomes" id="UP000593571"/>
    </source>
</evidence>
<dbReference type="InterPro" id="IPR008400">
    <property type="entry name" value="Anthrax_toxin_rcpt_extracel"/>
</dbReference>
<dbReference type="InterPro" id="IPR036465">
    <property type="entry name" value="vWFA_dom_sf"/>
</dbReference>
<evidence type="ECO:0000256" key="3">
    <source>
        <dbReference type="ARBA" id="ARBA00022692"/>
    </source>
</evidence>
<proteinExistence type="inferred from homology"/>
<feature type="transmembrane region" description="Helical" evidence="8">
    <location>
        <begin position="409"/>
        <end position="428"/>
    </location>
</feature>
<sequence>MGTGGPAMPGHALFLLLVLPPFPMNKGSFLYSVSGSRDFHRLDLSWESLHSHLSLDRGSFHHRRSLGAWLQETHTKDKKSCQSSYDLYFILDKSGSVNNNWMDIYNLVEEVVKKFENPKLRMSFITYSTYGQTLMKLTSDKKKIEEGLIKLRNVVPSGATHMQEGFKKANEQIEQANSGGNKVPSTIIALTDGTLTAGPFQETMDQIAKARKMGAIIIGVGVEGYKEEQLLAIADTKEHAFGVKSGFKSLKNIVDSVTNKACIEVTSMETTKTCLKENYELMISGKGFNNARNKDQALCRFKFSETIFFDKQATSVEDTNIRCPGVNVDHPYQEVFVEVSLDNGASFINDNISIISKACEENPATPEPARQRLVPAVPVPVPNPLPALMDAMTPAPPSPLKFLSEINPLYFLALIPLLIFFVWLLWCLSRSCCKKKAPDTLPAVIVPCHGCHVGGIRRMEGKLDTLCEFVQGCNQVPLMCCQPKNKRKCQKLCSRASQKCYPLNSYCTWCHQPPAICCQPTFRMLPLITPPARALCRATLSLPPP</sequence>
<dbReference type="AlphaFoldDB" id="A0A7J8G416"/>
<keyword evidence="3 8" id="KW-0812">Transmembrane</keyword>
<dbReference type="SMART" id="SM00327">
    <property type="entry name" value="VWA"/>
    <property type="match status" value="1"/>
</dbReference>
<feature type="signal peptide" evidence="9">
    <location>
        <begin position="1"/>
        <end position="27"/>
    </location>
</feature>
<dbReference type="GO" id="GO:0046872">
    <property type="term" value="F:metal ion binding"/>
    <property type="evidence" value="ECO:0007669"/>
    <property type="project" value="UniProtKB-KW"/>
</dbReference>
<dbReference type="PANTHER" id="PTHR16059:SF16">
    <property type="entry name" value="ANTHRAX TOXIN RECEPTOR-LIKE"/>
    <property type="match status" value="1"/>
</dbReference>
<feature type="chain" id="PRO_5029479351" description="VWFA domain-containing protein" evidence="9">
    <location>
        <begin position="28"/>
        <end position="545"/>
    </location>
</feature>
<dbReference type="GO" id="GO:0004888">
    <property type="term" value="F:transmembrane signaling receptor activity"/>
    <property type="evidence" value="ECO:0007669"/>
    <property type="project" value="TreeGrafter"/>
</dbReference>
<evidence type="ECO:0000256" key="6">
    <source>
        <dbReference type="ARBA" id="ARBA00022989"/>
    </source>
</evidence>
<feature type="domain" description="VWFA" evidence="10">
    <location>
        <begin position="86"/>
        <end position="257"/>
    </location>
</feature>
<keyword evidence="4" id="KW-0479">Metal-binding</keyword>
<dbReference type="Proteomes" id="UP000593571">
    <property type="component" value="Unassembled WGS sequence"/>
</dbReference>
<gene>
    <name evidence="11" type="ORF">HJG63_000752</name>
</gene>
<dbReference type="FunFam" id="3.40.50.410:FF:000024">
    <property type="entry name" value="Anthrax toxin receptor"/>
    <property type="match status" value="1"/>
</dbReference>
<comment type="similarity">
    <text evidence="2">Belongs to the ATR family.</text>
</comment>
<evidence type="ECO:0000256" key="5">
    <source>
        <dbReference type="ARBA" id="ARBA00022729"/>
    </source>
</evidence>
<dbReference type="PANTHER" id="PTHR16059">
    <property type="entry name" value="ANTHRAX TOXIN RECEPTOR"/>
    <property type="match status" value="1"/>
</dbReference>
<dbReference type="Gene3D" id="3.40.50.410">
    <property type="entry name" value="von Willebrand factor, type A domain"/>
    <property type="match status" value="1"/>
</dbReference>
<dbReference type="EMBL" id="JACASE010000006">
    <property type="protein sequence ID" value="KAF6454680.1"/>
    <property type="molecule type" value="Genomic_DNA"/>
</dbReference>
<evidence type="ECO:0000313" key="11">
    <source>
        <dbReference type="EMBL" id="KAF6454680.1"/>
    </source>
</evidence>
<name>A0A7J8G416_ROUAE</name>
<evidence type="ECO:0000256" key="4">
    <source>
        <dbReference type="ARBA" id="ARBA00022723"/>
    </source>
</evidence>
<evidence type="ECO:0000256" key="9">
    <source>
        <dbReference type="SAM" id="SignalP"/>
    </source>
</evidence>
<evidence type="ECO:0000256" key="2">
    <source>
        <dbReference type="ARBA" id="ARBA00008095"/>
    </source>
</evidence>
<evidence type="ECO:0000256" key="1">
    <source>
        <dbReference type="ARBA" id="ARBA00004479"/>
    </source>
</evidence>
<keyword evidence="5 9" id="KW-0732">Signal</keyword>
<keyword evidence="7 8" id="KW-0472">Membrane</keyword>
<reference evidence="11 12" key="1">
    <citation type="journal article" date="2020" name="Nature">
        <title>Six reference-quality genomes reveal evolution of bat adaptations.</title>
        <authorList>
            <person name="Jebb D."/>
            <person name="Huang Z."/>
            <person name="Pippel M."/>
            <person name="Hughes G.M."/>
            <person name="Lavrichenko K."/>
            <person name="Devanna P."/>
            <person name="Winkler S."/>
            <person name="Jermiin L.S."/>
            <person name="Skirmuntt E.C."/>
            <person name="Katzourakis A."/>
            <person name="Burkitt-Gray L."/>
            <person name="Ray D.A."/>
            <person name="Sullivan K.A.M."/>
            <person name="Roscito J.G."/>
            <person name="Kirilenko B.M."/>
            <person name="Davalos L.M."/>
            <person name="Corthals A.P."/>
            <person name="Power M.L."/>
            <person name="Jones G."/>
            <person name="Ransome R.D."/>
            <person name="Dechmann D.K.N."/>
            <person name="Locatelli A.G."/>
            <person name="Puechmaille S.J."/>
            <person name="Fedrigo O."/>
            <person name="Jarvis E.D."/>
            <person name="Hiller M."/>
            <person name="Vernes S.C."/>
            <person name="Myers E.W."/>
            <person name="Teeling E.C."/>
        </authorList>
    </citation>
    <scope>NUCLEOTIDE SEQUENCE [LARGE SCALE GENOMIC DNA]</scope>
    <source>
        <strain evidence="11">MRouAeg1</strain>
        <tissue evidence="11">Muscle</tissue>
    </source>
</reference>
<comment type="caution">
    <text evidence="11">The sequence shown here is derived from an EMBL/GenBank/DDBJ whole genome shotgun (WGS) entry which is preliminary data.</text>
</comment>
<dbReference type="Pfam" id="PF00092">
    <property type="entry name" value="VWA"/>
    <property type="match status" value="1"/>
</dbReference>
<dbReference type="InterPro" id="IPR002035">
    <property type="entry name" value="VWF_A"/>
</dbReference>
<keyword evidence="6 8" id="KW-1133">Transmembrane helix</keyword>
<accession>A0A7J8G416</accession>
<evidence type="ECO:0000259" key="10">
    <source>
        <dbReference type="PROSITE" id="PS50234"/>
    </source>
</evidence>
<keyword evidence="12" id="KW-1185">Reference proteome</keyword>
<dbReference type="Pfam" id="PF05587">
    <property type="entry name" value="Anth_Ig"/>
    <property type="match status" value="1"/>
</dbReference>